<sequence>MACLYFRLNGEKKGFRANVCRYGYTSSEWPALDEQVHRSLFSPSNSSMIGPPPISTSLCPAIFKPSLSTASRGDPVRWPACQTSHVWIPTFGVHIKAKVHKTPVDSDEDLVSRISVAAGEIRDMPGMFEIPCSAYVILVSELLIKFPNTFCSMCMLLM</sequence>
<gene>
    <name evidence="1" type="ORF">AVEN_150938_1</name>
</gene>
<reference evidence="1 2" key="1">
    <citation type="journal article" date="2019" name="Sci. Rep.">
        <title>Orb-weaving spider Araneus ventricosus genome elucidates the spidroin gene catalogue.</title>
        <authorList>
            <person name="Kono N."/>
            <person name="Nakamura H."/>
            <person name="Ohtoshi R."/>
            <person name="Moran D.A.P."/>
            <person name="Shinohara A."/>
            <person name="Yoshida Y."/>
            <person name="Fujiwara M."/>
            <person name="Mori M."/>
            <person name="Tomita M."/>
            <person name="Arakawa K."/>
        </authorList>
    </citation>
    <scope>NUCLEOTIDE SEQUENCE [LARGE SCALE GENOMIC DNA]</scope>
</reference>
<protein>
    <submittedName>
        <fullName evidence="1">Uncharacterized protein</fullName>
    </submittedName>
</protein>
<keyword evidence="2" id="KW-1185">Reference proteome</keyword>
<dbReference type="Proteomes" id="UP000499080">
    <property type="component" value="Unassembled WGS sequence"/>
</dbReference>
<organism evidence="1 2">
    <name type="scientific">Araneus ventricosus</name>
    <name type="common">Orbweaver spider</name>
    <name type="synonym">Epeira ventricosa</name>
    <dbReference type="NCBI Taxonomy" id="182803"/>
    <lineage>
        <taxon>Eukaryota</taxon>
        <taxon>Metazoa</taxon>
        <taxon>Ecdysozoa</taxon>
        <taxon>Arthropoda</taxon>
        <taxon>Chelicerata</taxon>
        <taxon>Arachnida</taxon>
        <taxon>Araneae</taxon>
        <taxon>Araneomorphae</taxon>
        <taxon>Entelegynae</taxon>
        <taxon>Araneoidea</taxon>
        <taxon>Araneidae</taxon>
        <taxon>Araneus</taxon>
    </lineage>
</organism>
<evidence type="ECO:0000313" key="2">
    <source>
        <dbReference type="Proteomes" id="UP000499080"/>
    </source>
</evidence>
<dbReference type="EMBL" id="BGPR01083732">
    <property type="protein sequence ID" value="GBL92620.1"/>
    <property type="molecule type" value="Genomic_DNA"/>
</dbReference>
<evidence type="ECO:0000313" key="1">
    <source>
        <dbReference type="EMBL" id="GBL92620.1"/>
    </source>
</evidence>
<dbReference type="OrthoDB" id="6764275at2759"/>
<proteinExistence type="predicted"/>
<accession>A0A4Y2BK75</accession>
<dbReference type="AlphaFoldDB" id="A0A4Y2BK75"/>
<name>A0A4Y2BK75_ARAVE</name>
<comment type="caution">
    <text evidence="1">The sequence shown here is derived from an EMBL/GenBank/DDBJ whole genome shotgun (WGS) entry which is preliminary data.</text>
</comment>